<organism evidence="1 2">
    <name type="scientific">Streptacidiphilus pinicola</name>
    <dbReference type="NCBI Taxonomy" id="2219663"/>
    <lineage>
        <taxon>Bacteria</taxon>
        <taxon>Bacillati</taxon>
        <taxon>Actinomycetota</taxon>
        <taxon>Actinomycetes</taxon>
        <taxon>Kitasatosporales</taxon>
        <taxon>Streptomycetaceae</taxon>
        <taxon>Streptacidiphilus</taxon>
    </lineage>
</organism>
<reference evidence="1 2" key="1">
    <citation type="submission" date="2018-06" db="EMBL/GenBank/DDBJ databases">
        <title>Streptacidiphilus pinicola sp. nov., isolated from pine grove soil.</title>
        <authorList>
            <person name="Roh S.G."/>
            <person name="Park S."/>
            <person name="Kim M.-K."/>
            <person name="Yun B.-R."/>
            <person name="Park J."/>
            <person name="Kim M.J."/>
            <person name="Kim Y.S."/>
            <person name="Kim S.B."/>
        </authorList>
    </citation>
    <scope>NUCLEOTIDE SEQUENCE [LARGE SCALE GENOMIC DNA]</scope>
    <source>
        <strain evidence="1 2">MMS16-CNU450</strain>
    </source>
</reference>
<dbReference type="OrthoDB" id="2579959at2"/>
<dbReference type="Proteomes" id="UP000248889">
    <property type="component" value="Unassembled WGS sequence"/>
</dbReference>
<dbReference type="PANTHER" id="PTHR14136">
    <property type="entry name" value="BTB_POZ DOMAIN-CONTAINING PROTEIN KCTD9"/>
    <property type="match status" value="1"/>
</dbReference>
<name>A0A2X0KBY1_9ACTN</name>
<dbReference type="EMBL" id="QKYN01000059">
    <property type="protein sequence ID" value="RAG84779.1"/>
    <property type="molecule type" value="Genomic_DNA"/>
</dbReference>
<dbReference type="Pfam" id="PF13599">
    <property type="entry name" value="Pentapeptide_4"/>
    <property type="match status" value="1"/>
</dbReference>
<dbReference type="RefSeq" id="WP_111501514.1">
    <property type="nucleotide sequence ID" value="NZ_QKYN01000059.1"/>
</dbReference>
<comment type="caution">
    <text evidence="1">The sequence shown here is derived from an EMBL/GenBank/DDBJ whole genome shotgun (WGS) entry which is preliminary data.</text>
</comment>
<proteinExistence type="predicted"/>
<dbReference type="InterPro" id="IPR051082">
    <property type="entry name" value="Pentapeptide-BTB/POZ_domain"/>
</dbReference>
<sequence length="237" mass="25797">MANQVPSPRELDELAFAPHLRRFSGDSLRGGMFDTVHIDGVDFADERVEETSFVEAALSAVSFERVRMRRARLNDVWLQGVRMVGCDLAESSWLDVEAARGVFAGLEAHGAGLRRVTFHGCKFDSVNLRGAKLHEVVFHDCVLREVDFSGAALTECAFPGSRLEQVHLHQAKLTEVDLREATAIEPADGVDALRGAAVTPMQLLELAPALAAALGLTVKEAGEPLKGAVRRGSRSRR</sequence>
<dbReference type="Gene3D" id="2.160.20.80">
    <property type="entry name" value="E3 ubiquitin-protein ligase SopA"/>
    <property type="match status" value="1"/>
</dbReference>
<dbReference type="PANTHER" id="PTHR14136:SF17">
    <property type="entry name" value="BTB_POZ DOMAIN-CONTAINING PROTEIN KCTD9"/>
    <property type="match status" value="1"/>
</dbReference>
<evidence type="ECO:0000313" key="1">
    <source>
        <dbReference type="EMBL" id="RAG84779.1"/>
    </source>
</evidence>
<dbReference type="SUPFAM" id="SSF141571">
    <property type="entry name" value="Pentapeptide repeat-like"/>
    <property type="match status" value="1"/>
</dbReference>
<dbReference type="AlphaFoldDB" id="A0A2X0KBY1"/>
<keyword evidence="2" id="KW-1185">Reference proteome</keyword>
<gene>
    <name evidence="1" type="ORF">DN069_15180</name>
</gene>
<accession>A0A2X0KBY1</accession>
<evidence type="ECO:0000313" key="2">
    <source>
        <dbReference type="Proteomes" id="UP000248889"/>
    </source>
</evidence>
<protein>
    <submittedName>
        <fullName evidence="1">Pentapeptide repeat-containing protein</fullName>
    </submittedName>
</protein>
<dbReference type="Pfam" id="PF00805">
    <property type="entry name" value="Pentapeptide"/>
    <property type="match status" value="1"/>
</dbReference>
<dbReference type="InterPro" id="IPR001646">
    <property type="entry name" value="5peptide_repeat"/>
</dbReference>